<reference evidence="2 3" key="1">
    <citation type="submission" date="2017-06" db="EMBL/GenBank/DDBJ databases">
        <title>Raineya orbicola gen. nov., sp. nov. a slightly thermophilic bacterium of the phylum Bacteroidetes and the description of Raineyaceae fam. nov.</title>
        <authorList>
            <person name="Albuquerque L."/>
            <person name="Polonia A.R.M."/>
            <person name="Barroso C."/>
            <person name="Froufe H.J.C."/>
            <person name="Lage O."/>
            <person name="Lobo-Da-Cunha A."/>
            <person name="Egas C."/>
            <person name="Da Costa M.S."/>
        </authorList>
    </citation>
    <scope>NUCLEOTIDE SEQUENCE [LARGE SCALE GENOMIC DNA]</scope>
    <source>
        <strain evidence="2 3">SPSPC-11</strain>
    </source>
</reference>
<sequence length="370" mass="43025">MKKIKENVRFCFSFVLLLIIFHSAQAQFYTDSLKNWKIETSAYVEAYYVFDFAQPENNERVKYFFNHRRHNEFNVNHGIIETLIHSEKVRGHIALMIGTYSQYNLANEQELIRNIYEGNVGFKISDKHNLWVDAGIFSSHIGFESAISKDCWTLTRSLLADNTPYYEAGLKITYTSKNEKWICRGLLLNGWQRIKRLPHNSMPSAGTQVQFIPNKKITLNSSTYVGNEGTDTLKQMRFFHNFYGIFEFSEKWGLIVGFDIGSQNNEATQKVRYWHASSTMLRYKLNKQWLLCGRVEHYWDKESIFIVSPNSAINGFRALGFSLNVDYAPAENMLVRIEGRTFVSNDEIFILNRNFSNTNFLLASSMAIAF</sequence>
<dbReference type="Pfam" id="PF07642">
    <property type="entry name" value="BBP2"/>
    <property type="match status" value="1"/>
</dbReference>
<dbReference type="Proteomes" id="UP000233387">
    <property type="component" value="Unassembled WGS sequence"/>
</dbReference>
<feature type="signal peptide" evidence="1">
    <location>
        <begin position="1"/>
        <end position="26"/>
    </location>
</feature>
<dbReference type="InterPro" id="IPR011486">
    <property type="entry name" value="BBP2"/>
</dbReference>
<protein>
    <submittedName>
        <fullName evidence="2">Outer membrane protein family</fullName>
    </submittedName>
</protein>
<feature type="chain" id="PRO_5014923881" evidence="1">
    <location>
        <begin position="27"/>
        <end position="370"/>
    </location>
</feature>
<keyword evidence="3" id="KW-1185">Reference proteome</keyword>
<gene>
    <name evidence="2" type="ORF">Rain11_1289</name>
</gene>
<dbReference type="RefSeq" id="WP_101358553.1">
    <property type="nucleotide sequence ID" value="NZ_NKXO01000017.1"/>
</dbReference>
<evidence type="ECO:0000313" key="2">
    <source>
        <dbReference type="EMBL" id="PKQ69726.1"/>
    </source>
</evidence>
<dbReference type="SUPFAM" id="SSF56925">
    <property type="entry name" value="OMPA-like"/>
    <property type="match status" value="1"/>
</dbReference>
<proteinExistence type="predicted"/>
<organism evidence="2 3">
    <name type="scientific">Raineya orbicola</name>
    <dbReference type="NCBI Taxonomy" id="2016530"/>
    <lineage>
        <taxon>Bacteria</taxon>
        <taxon>Pseudomonadati</taxon>
        <taxon>Bacteroidota</taxon>
        <taxon>Cytophagia</taxon>
        <taxon>Cytophagales</taxon>
        <taxon>Raineyaceae</taxon>
        <taxon>Raineya</taxon>
    </lineage>
</organism>
<evidence type="ECO:0000313" key="3">
    <source>
        <dbReference type="Proteomes" id="UP000233387"/>
    </source>
</evidence>
<dbReference type="OrthoDB" id="103154at2"/>
<dbReference type="EMBL" id="NKXO01000017">
    <property type="protein sequence ID" value="PKQ69726.1"/>
    <property type="molecule type" value="Genomic_DNA"/>
</dbReference>
<evidence type="ECO:0000256" key="1">
    <source>
        <dbReference type="SAM" id="SignalP"/>
    </source>
</evidence>
<dbReference type="InterPro" id="IPR011250">
    <property type="entry name" value="OMP/PagP_B-barrel"/>
</dbReference>
<keyword evidence="1" id="KW-0732">Signal</keyword>
<dbReference type="AlphaFoldDB" id="A0A2N3IHE1"/>
<name>A0A2N3IHE1_9BACT</name>
<comment type="caution">
    <text evidence="2">The sequence shown here is derived from an EMBL/GenBank/DDBJ whole genome shotgun (WGS) entry which is preliminary data.</text>
</comment>
<accession>A0A2N3IHE1</accession>